<dbReference type="InParanoid" id="A0A1Y2EAY6"/>
<dbReference type="Pfam" id="PF14856">
    <property type="entry name" value="Hce2"/>
    <property type="match status" value="1"/>
</dbReference>
<keyword evidence="2" id="KW-0732">Signal</keyword>
<comment type="caution">
    <text evidence="4">The sequence shown here is derived from an EMBL/GenBank/DDBJ whole genome shotgun (WGS) entry which is preliminary data.</text>
</comment>
<organism evidence="4 5">
    <name type="scientific">Pseudomassariella vexata</name>
    <dbReference type="NCBI Taxonomy" id="1141098"/>
    <lineage>
        <taxon>Eukaryota</taxon>
        <taxon>Fungi</taxon>
        <taxon>Dikarya</taxon>
        <taxon>Ascomycota</taxon>
        <taxon>Pezizomycotina</taxon>
        <taxon>Sordariomycetes</taxon>
        <taxon>Xylariomycetidae</taxon>
        <taxon>Amphisphaeriales</taxon>
        <taxon>Pseudomassariaceae</taxon>
        <taxon>Pseudomassariella</taxon>
    </lineage>
</organism>
<protein>
    <recommendedName>
        <fullName evidence="3">Ecp2 effector protein-like domain-containing protein</fullName>
    </recommendedName>
</protein>
<evidence type="ECO:0000256" key="1">
    <source>
        <dbReference type="SAM" id="MobiDB-lite"/>
    </source>
</evidence>
<reference evidence="4 5" key="1">
    <citation type="submission" date="2016-07" db="EMBL/GenBank/DDBJ databases">
        <title>Pervasive Adenine N6-methylation of Active Genes in Fungi.</title>
        <authorList>
            <consortium name="DOE Joint Genome Institute"/>
            <person name="Mondo S.J."/>
            <person name="Dannebaum R.O."/>
            <person name="Kuo R.C."/>
            <person name="Labutti K."/>
            <person name="Haridas S."/>
            <person name="Kuo A."/>
            <person name="Salamov A."/>
            <person name="Ahrendt S.R."/>
            <person name="Lipzen A."/>
            <person name="Sullivan W."/>
            <person name="Andreopoulos W.B."/>
            <person name="Clum A."/>
            <person name="Lindquist E."/>
            <person name="Daum C."/>
            <person name="Ramamoorthy G.K."/>
            <person name="Gryganskyi A."/>
            <person name="Culley D."/>
            <person name="Magnuson J.K."/>
            <person name="James T.Y."/>
            <person name="O'Malley M.A."/>
            <person name="Stajich J.E."/>
            <person name="Spatafora J.W."/>
            <person name="Visel A."/>
            <person name="Grigoriev I.V."/>
        </authorList>
    </citation>
    <scope>NUCLEOTIDE SEQUENCE [LARGE SCALE GENOMIC DNA]</scope>
    <source>
        <strain evidence="4 5">CBS 129021</strain>
    </source>
</reference>
<dbReference type="RefSeq" id="XP_040719015.1">
    <property type="nucleotide sequence ID" value="XM_040863472.1"/>
</dbReference>
<dbReference type="InterPro" id="IPR029226">
    <property type="entry name" value="Ecp2-like"/>
</dbReference>
<feature type="domain" description="Ecp2 effector protein-like" evidence="3">
    <location>
        <begin position="79"/>
        <end position="182"/>
    </location>
</feature>
<feature type="signal peptide" evidence="2">
    <location>
        <begin position="1"/>
        <end position="19"/>
    </location>
</feature>
<proteinExistence type="predicted"/>
<gene>
    <name evidence="4" type="ORF">BCR38DRAFT_482214</name>
</gene>
<evidence type="ECO:0000259" key="3">
    <source>
        <dbReference type="Pfam" id="PF14856"/>
    </source>
</evidence>
<keyword evidence="5" id="KW-1185">Reference proteome</keyword>
<evidence type="ECO:0000313" key="4">
    <source>
        <dbReference type="EMBL" id="ORY68728.1"/>
    </source>
</evidence>
<feature type="chain" id="PRO_5012937589" description="Ecp2 effector protein-like domain-containing protein" evidence="2">
    <location>
        <begin position="20"/>
        <end position="206"/>
    </location>
</feature>
<dbReference type="Proteomes" id="UP000193689">
    <property type="component" value="Unassembled WGS sequence"/>
</dbReference>
<feature type="region of interest" description="Disordered" evidence="1">
    <location>
        <begin position="59"/>
        <end position="87"/>
    </location>
</feature>
<name>A0A1Y2EAY6_9PEZI</name>
<dbReference type="EMBL" id="MCFJ01000003">
    <property type="protein sequence ID" value="ORY68728.1"/>
    <property type="molecule type" value="Genomic_DNA"/>
</dbReference>
<dbReference type="STRING" id="1141098.A0A1Y2EAY6"/>
<accession>A0A1Y2EAY6</accession>
<evidence type="ECO:0000313" key="5">
    <source>
        <dbReference type="Proteomes" id="UP000193689"/>
    </source>
</evidence>
<dbReference type="AlphaFoldDB" id="A0A1Y2EAY6"/>
<sequence length="206" mass="22660">MKMIIFLLWPLAALANTCADMVPTAGMTCHEYTLFDGQTTTIMVNNRLRVDGKYQETATTGVAPRATETPITTDQDNDMCGDTTWTNDSDPTWPPVADCNSIGQWARDNMVYWRAYKHDLAARSMTTLLVSGRCKFVIGCNRDDIPEYGIIVGNTDVADLVQDAIATKVKDDRVAALGTMNCWTTDTNGGVKTTFTKWGIIDVSIA</sequence>
<dbReference type="GeneID" id="63779684"/>
<dbReference type="OrthoDB" id="4748553at2759"/>
<evidence type="ECO:0000256" key="2">
    <source>
        <dbReference type="SAM" id="SignalP"/>
    </source>
</evidence>